<name>A0A9J7K980_BRAFL</name>
<dbReference type="PROSITE" id="PS01187">
    <property type="entry name" value="EGF_CA"/>
    <property type="match status" value="1"/>
</dbReference>
<dbReference type="KEGG" id="bfo:118406043"/>
<dbReference type="SMART" id="SM00327">
    <property type="entry name" value="VWA"/>
    <property type="match status" value="1"/>
</dbReference>
<feature type="disulfide bond" evidence="9">
    <location>
        <begin position="64"/>
        <end position="80"/>
    </location>
</feature>
<proteinExistence type="inferred from homology"/>
<dbReference type="GO" id="GO:0005509">
    <property type="term" value="F:calcium ion binding"/>
    <property type="evidence" value="ECO:0000318"/>
    <property type="project" value="GO_Central"/>
</dbReference>
<dbReference type="GO" id="GO:0050482">
    <property type="term" value="P:arachidonate secretion"/>
    <property type="evidence" value="ECO:0007669"/>
    <property type="project" value="InterPro"/>
</dbReference>
<dbReference type="InterPro" id="IPR000152">
    <property type="entry name" value="EGF-type_Asp/Asn_hydroxyl_site"/>
</dbReference>
<dbReference type="CDD" id="cd00125">
    <property type="entry name" value="PLA2c"/>
    <property type="match status" value="1"/>
</dbReference>
<dbReference type="GO" id="GO:0005576">
    <property type="term" value="C:extracellular region"/>
    <property type="evidence" value="ECO:0007669"/>
    <property type="project" value="UniProtKB-SubCell"/>
</dbReference>
<dbReference type="SUPFAM" id="SSF57196">
    <property type="entry name" value="EGF/Laminin"/>
    <property type="match status" value="1"/>
</dbReference>
<evidence type="ECO:0000259" key="14">
    <source>
        <dbReference type="PROSITE" id="PS50234"/>
    </source>
</evidence>
<dbReference type="SMART" id="SM00179">
    <property type="entry name" value="EGF_CA"/>
    <property type="match status" value="1"/>
</dbReference>
<comment type="subcellular location">
    <subcellularLocation>
        <location evidence="1 11">Secreted</location>
    </subcellularLocation>
</comment>
<dbReference type="PROSITE" id="PS00010">
    <property type="entry name" value="ASX_HYDROXYL"/>
    <property type="match status" value="1"/>
</dbReference>
<keyword evidence="11" id="KW-0732">Signal</keyword>
<dbReference type="PROSITE" id="PS00118">
    <property type="entry name" value="PA2_HIS"/>
    <property type="match status" value="1"/>
</dbReference>
<keyword evidence="8" id="KW-0106">Calcium</keyword>
<evidence type="ECO:0000256" key="1">
    <source>
        <dbReference type="ARBA" id="ARBA00004613"/>
    </source>
</evidence>
<dbReference type="SUPFAM" id="SSF48619">
    <property type="entry name" value="Phospholipase A2, PLA2"/>
    <property type="match status" value="1"/>
</dbReference>
<dbReference type="GO" id="GO:0016042">
    <property type="term" value="P:lipid catabolic process"/>
    <property type="evidence" value="ECO:0007669"/>
    <property type="project" value="InterPro"/>
</dbReference>
<dbReference type="InterPro" id="IPR033113">
    <property type="entry name" value="PLA2_histidine"/>
</dbReference>
<dbReference type="Gene3D" id="1.20.120.330">
    <property type="entry name" value="Nucleotidyltransferases domain 2"/>
    <property type="match status" value="1"/>
</dbReference>
<dbReference type="PANTHER" id="PTHR11716">
    <property type="entry name" value="PHOSPHOLIPASE A2 FAMILY MEMBER"/>
    <property type="match status" value="1"/>
</dbReference>
<feature type="binding site" evidence="8">
    <location>
        <position position="67"/>
    </location>
    <ligand>
        <name>Ca(2+)</name>
        <dbReference type="ChEBI" id="CHEBI:29108"/>
    </ligand>
</feature>
<protein>
    <recommendedName>
        <fullName evidence="6">Phosphatidylcholine 2-acylhydrolase</fullName>
    </recommendedName>
</protein>
<dbReference type="PROSITE" id="PS00119">
    <property type="entry name" value="PA2_ASP"/>
    <property type="match status" value="1"/>
</dbReference>
<feature type="domain" description="VWFA" evidence="14">
    <location>
        <begin position="162"/>
        <end position="344"/>
    </location>
</feature>
<dbReference type="InterPro" id="IPR036444">
    <property type="entry name" value="PLipase_A2_dom_sf"/>
</dbReference>
<dbReference type="CDD" id="cd01450">
    <property type="entry name" value="vWFA_subfamily_ECM"/>
    <property type="match status" value="1"/>
</dbReference>
<dbReference type="Pfam" id="PF14670">
    <property type="entry name" value="FXa_inhibition"/>
    <property type="match status" value="1"/>
</dbReference>
<comment type="cofactor">
    <cofactor evidence="8">
        <name>Ca(2+)</name>
        <dbReference type="ChEBI" id="CHEBI:29108"/>
    </cofactor>
    <text evidence="8">Binds 1 Ca(2+) ion per subunit.</text>
</comment>
<dbReference type="Gene3D" id="2.10.25.10">
    <property type="entry name" value="Laminin"/>
    <property type="match status" value="1"/>
</dbReference>
<feature type="active site" evidence="7">
    <location>
        <position position="124"/>
    </location>
</feature>
<dbReference type="InterPro" id="IPR016090">
    <property type="entry name" value="PLA2-like_dom"/>
</dbReference>
<sequence length="1242" mass="132440">MWGKWTLILCAMATLGAGANADPASVLADEPRHREKRNLAQFGIMVFEVTGRNALDYNDYGCYCGWGGSGTPVDDIDRCCQVHDACYDSVSWPKLTTYTYTASRGTATCSDAPGSNERAVCECDRAVALCFNSHVYTEKKPCVDPTASESEEEPPVETCPVDVMFLLDGSWSIGRQIFQEEKEYVENVVGCLRNEDVNVGVISYDVSQSVGVPLGDYGNTVDLQNAIFSNGNFTGDFARTGVAIRYMKAVTKFREEARKVAVVVTDGTEQAAEISYDPNQYIGYSRSARDAGIDLYGVVAGREGFINDAVHVIITGDSSRVVRMSDDSPCDLSFMIEQCAETEVHTAPCNPGWSYNGTWCNEIDECETNNGGCAQVCTNTIGSFQCSCQDGFSLNSDGFTCDEILLGGPAPPPPPPPPPPAVTDLPPPPPPLHTGGPLPELHRIVEGHYQIGLEIGLKCVVYLDLSGCRLDITFDPDFCATVHLFLSTVLPNLSLDDYRNGLASDMLDVALYSGYIDRCDDELSLSGGTTQPLTIIPSILTLDEFSVDVTYTYAVPSYFNAVFSGVWTIGDVDFTVTLQKSENGFTLIGLGPQITSVATDRIISGLSSLVPSDSISELLHYLTLGSVAGTDLGVEFMIGNGGGQSLELDFETETPFDIGNGLIRVSGPGPEDGPVILVDISWNPPHAEVLIDGGVTVLGIHTNATISMDATRTYFAIDGSFLNMFSASLEIEASYGSLQDAEFSATGTFKNDLFSTLQDEVESTLDNLVNEAKEALGSAGNMIANAHQACDAALAAYDSAEADVYSAQSDFDNAVTRWNNATQDLENKKATFDSAVGDLNEQEQNCQPGDCGWWDVPCQVAKEACRAALELARAAVEATRGSLDVAQLAATETQEMVDSNRWALDTANAALEAATVTVHESCDIGIATAEDSLIAAQESNAFGISVAEKIGGTLHSLVKEATEALDSASNDVNIAQQACDAARAAFNSAGDDVDNAQRAFENAVTTLDAATLDLENVRARFESAELDLAEKQQNCQPRDCSAWDLPCFAFNAGLVVCQAGVELAKGAVGAARKTLDDANLATSAAQGGVDNSQWALDAVKGVLEGTRAAVYESCDIELIAAEGTLAATQAANSFGLELAQKVEEAEDIFVKKATQAWDSANNDVTIAQQACDAARVAYNSAQADVASAQADFDNAVSGLDNATQALESANANFESTIADLNERQQNCQQRECADFCKSFIMH</sequence>
<keyword evidence="15" id="KW-1185">Reference proteome</keyword>
<evidence type="ECO:0000313" key="15">
    <source>
        <dbReference type="Proteomes" id="UP000001554"/>
    </source>
</evidence>
<dbReference type="InterPro" id="IPR033112">
    <property type="entry name" value="PLA2_Asp_AS"/>
</dbReference>
<dbReference type="InterPro" id="IPR001881">
    <property type="entry name" value="EGF-like_Ca-bd_dom"/>
</dbReference>
<dbReference type="PRINTS" id="PR00389">
    <property type="entry name" value="PHPHLIPASEA2"/>
</dbReference>
<dbReference type="PRINTS" id="PR00453">
    <property type="entry name" value="VWFADOMAIN"/>
</dbReference>
<evidence type="ECO:0000256" key="5">
    <source>
        <dbReference type="ARBA" id="ARBA00023157"/>
    </source>
</evidence>
<dbReference type="InterPro" id="IPR001211">
    <property type="entry name" value="PLA2"/>
</dbReference>
<feature type="coiled-coil region" evidence="12">
    <location>
        <begin position="958"/>
        <end position="1034"/>
    </location>
</feature>
<dbReference type="AlphaFoldDB" id="A0A9J7K980"/>
<evidence type="ECO:0000256" key="3">
    <source>
        <dbReference type="ARBA" id="ARBA00022536"/>
    </source>
</evidence>
<dbReference type="GO" id="GO:0005543">
    <property type="term" value="F:phospholipid binding"/>
    <property type="evidence" value="ECO:0000318"/>
    <property type="project" value="GO_Central"/>
</dbReference>
<dbReference type="Pfam" id="PF00092">
    <property type="entry name" value="VWA"/>
    <property type="match status" value="1"/>
</dbReference>
<dbReference type="GO" id="GO:0047498">
    <property type="term" value="F:calcium-dependent phospholipase A2 activity"/>
    <property type="evidence" value="ECO:0000318"/>
    <property type="project" value="GO_Central"/>
</dbReference>
<evidence type="ECO:0000256" key="9">
    <source>
        <dbReference type="PIRSR" id="PIRSR601211-3"/>
    </source>
</evidence>
<evidence type="ECO:0000256" key="11">
    <source>
        <dbReference type="RuleBase" id="RU361236"/>
    </source>
</evidence>
<feature type="signal peptide" evidence="11">
    <location>
        <begin position="1"/>
        <end position="21"/>
    </location>
</feature>
<keyword evidence="2 11" id="KW-0964">Secreted</keyword>
<dbReference type="SUPFAM" id="SSF53300">
    <property type="entry name" value="vWA-like"/>
    <property type="match status" value="1"/>
</dbReference>
<dbReference type="Pfam" id="PF00068">
    <property type="entry name" value="Phospholip_A2_1"/>
    <property type="match status" value="1"/>
</dbReference>
<organism evidence="15 16">
    <name type="scientific">Branchiostoma floridae</name>
    <name type="common">Florida lancelet</name>
    <name type="synonym">Amphioxus</name>
    <dbReference type="NCBI Taxonomy" id="7739"/>
    <lineage>
        <taxon>Eukaryota</taxon>
        <taxon>Metazoa</taxon>
        <taxon>Chordata</taxon>
        <taxon>Cephalochordata</taxon>
        <taxon>Leptocardii</taxon>
        <taxon>Amphioxiformes</taxon>
        <taxon>Branchiostomatidae</taxon>
        <taxon>Branchiostoma</taxon>
    </lineage>
</organism>
<evidence type="ECO:0000256" key="6">
    <source>
        <dbReference type="ARBA" id="ARBA00029903"/>
    </source>
</evidence>
<feature type="chain" id="PRO_5039961475" description="Phosphatidylcholine 2-acylhydrolase" evidence="11">
    <location>
        <begin position="22"/>
        <end position="1242"/>
    </location>
</feature>
<reference evidence="16" key="2">
    <citation type="submission" date="2025-08" db="UniProtKB">
        <authorList>
            <consortium name="RefSeq"/>
        </authorList>
    </citation>
    <scope>IDENTIFICATION</scope>
    <source>
        <strain evidence="16">S238N-H82</strain>
        <tissue evidence="16">Testes</tissue>
    </source>
</reference>
<gene>
    <name evidence="16" type="primary">LOC118406043</name>
</gene>
<dbReference type="Proteomes" id="UP000001554">
    <property type="component" value="Chromosome 18"/>
</dbReference>
<feature type="disulfide bond" evidence="9">
    <location>
        <begin position="109"/>
        <end position="121"/>
    </location>
</feature>
<dbReference type="SMART" id="SM00085">
    <property type="entry name" value="PA2c"/>
    <property type="match status" value="1"/>
</dbReference>
<evidence type="ECO:0000256" key="4">
    <source>
        <dbReference type="ARBA" id="ARBA00022737"/>
    </source>
</evidence>
<evidence type="ECO:0000256" key="12">
    <source>
        <dbReference type="SAM" id="Coils"/>
    </source>
</evidence>
<dbReference type="SMART" id="SM00181">
    <property type="entry name" value="EGF"/>
    <property type="match status" value="1"/>
</dbReference>
<dbReference type="RefSeq" id="XP_035661791.1">
    <property type="nucleotide sequence ID" value="XM_035805898.1"/>
</dbReference>
<dbReference type="OMA" id="WCNEIDE"/>
<keyword evidence="4" id="KW-0677">Repeat</keyword>
<keyword evidence="12" id="KW-0175">Coiled coil</keyword>
<dbReference type="PROSITE" id="PS01186">
    <property type="entry name" value="EGF_2"/>
    <property type="match status" value="1"/>
</dbReference>
<feature type="region of interest" description="Disordered" evidence="13">
    <location>
        <begin position="406"/>
        <end position="439"/>
    </location>
</feature>
<dbReference type="InterPro" id="IPR018097">
    <property type="entry name" value="EGF_Ca-bd_CS"/>
</dbReference>
<dbReference type="GO" id="GO:0046470">
    <property type="term" value="P:phosphatidylcholine metabolic process"/>
    <property type="evidence" value="ECO:0000318"/>
    <property type="project" value="GO_Central"/>
</dbReference>
<dbReference type="InterPro" id="IPR002035">
    <property type="entry name" value="VWF_A"/>
</dbReference>
<keyword evidence="8" id="KW-0479">Metal-binding</keyword>
<feature type="binding site" evidence="8">
    <location>
        <position position="65"/>
    </location>
    <ligand>
        <name>Ca(2+)</name>
        <dbReference type="ChEBI" id="CHEBI:29108"/>
    </ligand>
</feature>
<evidence type="ECO:0000256" key="8">
    <source>
        <dbReference type="PIRSR" id="PIRSR601211-2"/>
    </source>
</evidence>
<feature type="disulfide bond" evidence="9">
    <location>
        <begin position="79"/>
        <end position="130"/>
    </location>
</feature>
<feature type="binding site" evidence="8">
    <location>
        <position position="63"/>
    </location>
    <ligand>
        <name>Ca(2+)</name>
        <dbReference type="ChEBI" id="CHEBI:29108"/>
    </ligand>
</feature>
<reference evidence="15" key="1">
    <citation type="journal article" date="2020" name="Nat. Ecol. Evol.">
        <title>Deeply conserved synteny resolves early events in vertebrate evolution.</title>
        <authorList>
            <person name="Simakov O."/>
            <person name="Marletaz F."/>
            <person name="Yue J.X."/>
            <person name="O'Connell B."/>
            <person name="Jenkins J."/>
            <person name="Brandt A."/>
            <person name="Calef R."/>
            <person name="Tung C.H."/>
            <person name="Huang T.K."/>
            <person name="Schmutz J."/>
            <person name="Satoh N."/>
            <person name="Yu J.K."/>
            <person name="Putnam N.H."/>
            <person name="Green R.E."/>
            <person name="Rokhsar D.S."/>
        </authorList>
    </citation>
    <scope>NUCLEOTIDE SEQUENCE [LARGE SCALE GENOMIC DNA]</scope>
    <source>
        <strain evidence="15">S238N-H82</strain>
    </source>
</reference>
<dbReference type="PANTHER" id="PTHR11716:SF100">
    <property type="entry name" value="PHOSPHOLIPASE A2"/>
    <property type="match status" value="1"/>
</dbReference>
<dbReference type="GeneID" id="118406043"/>
<evidence type="ECO:0000256" key="10">
    <source>
        <dbReference type="RuleBase" id="RU003654"/>
    </source>
</evidence>
<keyword evidence="3" id="KW-0245">EGF-like domain</keyword>
<dbReference type="InterPro" id="IPR036465">
    <property type="entry name" value="vWFA_dom_sf"/>
</dbReference>
<dbReference type="CDD" id="cd00054">
    <property type="entry name" value="EGF_CA"/>
    <property type="match status" value="1"/>
</dbReference>
<feature type="compositionally biased region" description="Pro residues" evidence="13">
    <location>
        <begin position="409"/>
        <end position="432"/>
    </location>
</feature>
<accession>A0A9J7K980</accession>
<dbReference type="InterPro" id="IPR000742">
    <property type="entry name" value="EGF"/>
</dbReference>
<evidence type="ECO:0000256" key="2">
    <source>
        <dbReference type="ARBA" id="ARBA00022525"/>
    </source>
</evidence>
<dbReference type="Gene3D" id="1.20.90.10">
    <property type="entry name" value="Phospholipase A2 domain"/>
    <property type="match status" value="1"/>
</dbReference>
<evidence type="ECO:0000256" key="13">
    <source>
        <dbReference type="SAM" id="MobiDB-lite"/>
    </source>
</evidence>
<feature type="coiled-coil region" evidence="12">
    <location>
        <begin position="1199"/>
        <end position="1230"/>
    </location>
</feature>
<feature type="active site" evidence="7">
    <location>
        <position position="83"/>
    </location>
</feature>
<keyword evidence="5 9" id="KW-1015">Disulfide bond</keyword>
<evidence type="ECO:0000313" key="16">
    <source>
        <dbReference type="RefSeq" id="XP_035661791.1"/>
    </source>
</evidence>
<dbReference type="PROSITE" id="PS50234">
    <property type="entry name" value="VWFA"/>
    <property type="match status" value="1"/>
</dbReference>
<feature type="binding site" evidence="8">
    <location>
        <position position="84"/>
    </location>
    <ligand>
        <name>Ca(2+)</name>
        <dbReference type="ChEBI" id="CHEBI:29108"/>
    </ligand>
</feature>
<evidence type="ECO:0000256" key="7">
    <source>
        <dbReference type="PIRSR" id="PIRSR601211-1"/>
    </source>
</evidence>
<feature type="disulfide bond" evidence="9">
    <location>
        <begin position="86"/>
        <end position="123"/>
    </location>
</feature>
<comment type="similarity">
    <text evidence="10">Belongs to the phospholipase A2 family.</text>
</comment>
<dbReference type="Gene3D" id="3.40.50.410">
    <property type="entry name" value="von Willebrand factor, type A domain"/>
    <property type="match status" value="1"/>
</dbReference>
<dbReference type="FunFam" id="2.10.25.10:FF:000240">
    <property type="entry name" value="Vitamin K-dependent protein S"/>
    <property type="match status" value="1"/>
</dbReference>
<dbReference type="GO" id="GO:0046471">
    <property type="term" value="P:phosphatidylglycerol metabolic process"/>
    <property type="evidence" value="ECO:0000318"/>
    <property type="project" value="GO_Central"/>
</dbReference>
<dbReference type="OrthoDB" id="5841574at2759"/>